<organism evidence="2 3">
    <name type="scientific">Portunus trituberculatus</name>
    <name type="common">Swimming crab</name>
    <name type="synonym">Neptunus trituberculatus</name>
    <dbReference type="NCBI Taxonomy" id="210409"/>
    <lineage>
        <taxon>Eukaryota</taxon>
        <taxon>Metazoa</taxon>
        <taxon>Ecdysozoa</taxon>
        <taxon>Arthropoda</taxon>
        <taxon>Crustacea</taxon>
        <taxon>Multicrustacea</taxon>
        <taxon>Malacostraca</taxon>
        <taxon>Eumalacostraca</taxon>
        <taxon>Eucarida</taxon>
        <taxon>Decapoda</taxon>
        <taxon>Pleocyemata</taxon>
        <taxon>Brachyura</taxon>
        <taxon>Eubrachyura</taxon>
        <taxon>Portunoidea</taxon>
        <taxon>Portunidae</taxon>
        <taxon>Portuninae</taxon>
        <taxon>Portunus</taxon>
    </lineage>
</organism>
<feature type="compositionally biased region" description="Gly residues" evidence="1">
    <location>
        <begin position="1"/>
        <end position="11"/>
    </location>
</feature>
<gene>
    <name evidence="2" type="ORF">E2C01_102040</name>
</gene>
<evidence type="ECO:0000256" key="1">
    <source>
        <dbReference type="SAM" id="MobiDB-lite"/>
    </source>
</evidence>
<dbReference type="EMBL" id="VSRR010150084">
    <property type="protein sequence ID" value="MPD06240.1"/>
    <property type="molecule type" value="Genomic_DNA"/>
</dbReference>
<name>A0A5B7KGB6_PORTR</name>
<comment type="caution">
    <text evidence="2">The sequence shown here is derived from an EMBL/GenBank/DDBJ whole genome shotgun (WGS) entry which is preliminary data.</text>
</comment>
<reference evidence="2 3" key="1">
    <citation type="submission" date="2019-05" db="EMBL/GenBank/DDBJ databases">
        <title>Another draft genome of Portunus trituberculatus and its Hox gene families provides insights of decapod evolution.</title>
        <authorList>
            <person name="Jeong J.-H."/>
            <person name="Song I."/>
            <person name="Kim S."/>
            <person name="Choi T."/>
            <person name="Kim D."/>
            <person name="Ryu S."/>
            <person name="Kim W."/>
        </authorList>
    </citation>
    <scope>NUCLEOTIDE SEQUENCE [LARGE SCALE GENOMIC DNA]</scope>
    <source>
        <tissue evidence="2">Muscle</tissue>
    </source>
</reference>
<accession>A0A5B7KGB6</accession>
<dbReference type="Proteomes" id="UP000324222">
    <property type="component" value="Unassembled WGS sequence"/>
</dbReference>
<dbReference type="AlphaFoldDB" id="A0A5B7KGB6"/>
<sequence length="76" mass="7317">MGGGSSAGGAAGLPWKSRECSSATGDARGYTGDESLVGGDQDVGRPAGCGAAEVGGVVGGERGLLGSRSSCHRLYS</sequence>
<evidence type="ECO:0000313" key="3">
    <source>
        <dbReference type="Proteomes" id="UP000324222"/>
    </source>
</evidence>
<proteinExistence type="predicted"/>
<keyword evidence="3" id="KW-1185">Reference proteome</keyword>
<evidence type="ECO:0000313" key="2">
    <source>
        <dbReference type="EMBL" id="MPD06240.1"/>
    </source>
</evidence>
<feature type="region of interest" description="Disordered" evidence="1">
    <location>
        <begin position="1"/>
        <end position="41"/>
    </location>
</feature>
<protein>
    <submittedName>
        <fullName evidence="2">Uncharacterized protein</fullName>
    </submittedName>
</protein>